<dbReference type="SMART" id="SM00220">
    <property type="entry name" value="S_TKc"/>
    <property type="match status" value="1"/>
</dbReference>
<reference evidence="8 9" key="1">
    <citation type="submission" date="2016-10" db="EMBL/GenBank/DDBJ databases">
        <title>Genome sequence of Streptomyces gilvigriseus MUSC 26.</title>
        <authorList>
            <person name="Lee L.-H."/>
            <person name="Ser H.-L."/>
        </authorList>
    </citation>
    <scope>NUCLEOTIDE SEQUENCE [LARGE SCALE GENOMIC DNA]</scope>
    <source>
        <strain evidence="8 9">MUSC 26</strain>
    </source>
</reference>
<evidence type="ECO:0000313" key="9">
    <source>
        <dbReference type="Proteomes" id="UP000243342"/>
    </source>
</evidence>
<dbReference type="Gene3D" id="1.10.510.10">
    <property type="entry name" value="Transferase(Phosphotransferase) domain 1"/>
    <property type="match status" value="1"/>
</dbReference>
<keyword evidence="6" id="KW-1133">Transmembrane helix</keyword>
<evidence type="ECO:0000259" key="7">
    <source>
        <dbReference type="PROSITE" id="PS50011"/>
    </source>
</evidence>
<keyword evidence="1" id="KW-0808">Transferase</keyword>
<dbReference type="PANTHER" id="PTHR43289">
    <property type="entry name" value="MITOGEN-ACTIVATED PROTEIN KINASE KINASE KINASE 20-RELATED"/>
    <property type="match status" value="1"/>
</dbReference>
<dbReference type="InterPro" id="IPR011009">
    <property type="entry name" value="Kinase-like_dom_sf"/>
</dbReference>
<dbReference type="EMBL" id="MLCF01000002">
    <property type="protein sequence ID" value="OIV39409.1"/>
    <property type="molecule type" value="Genomic_DNA"/>
</dbReference>
<evidence type="ECO:0000256" key="6">
    <source>
        <dbReference type="SAM" id="Phobius"/>
    </source>
</evidence>
<dbReference type="PROSITE" id="PS00108">
    <property type="entry name" value="PROTEIN_KINASE_ST"/>
    <property type="match status" value="1"/>
</dbReference>
<evidence type="ECO:0000256" key="1">
    <source>
        <dbReference type="ARBA" id="ARBA00022679"/>
    </source>
</evidence>
<dbReference type="OrthoDB" id="9762169at2"/>
<dbReference type="InterPro" id="IPR008271">
    <property type="entry name" value="Ser/Thr_kinase_AS"/>
</dbReference>
<evidence type="ECO:0000256" key="4">
    <source>
        <dbReference type="ARBA" id="ARBA00022840"/>
    </source>
</evidence>
<keyword evidence="9" id="KW-1185">Reference proteome</keyword>
<sequence>MGTVYLSHTRGGQPLALKVIRREFAENAEFRRRFAREVQAARRVQGSYTATVLDSNTEGDQPWLASAYVPGPPLADAVCEHGPLPLLTVLTLMAGVAEALQSIHSAGVVHRDLKPSNVLLASDGPRVIDFGIARAGDTTALTGTDVRVGTPAYMSPEQAEGTAVGPALDIFALGLVAYFAATGRHPFGEGDGHALLYRIVTQEPDLTGCPRTVQPVIKRCLAKDPDQRPELGGIIEACRQLAEAEGTDLVREEGWWLPRTLASEATQMLEGTPPLPPSSPPTGSHPHTLQSRPEPPVARPRTTAATEVDPADESSDSGGPEGRPPAPSRRGGGDHAHGKDDGGVRGRFSRGRLMAMGLGACVVGACLALLVNSLLAGSSMASDGTPLGISAPTFSIESGTIDGRCEVSMSPSTGTVYVDLHKLKSYTGQADASDDKVPAQYALRYTDCSNGDAQGSIGDGGGLGPTSGLKLLDNRGSWGTVTDKNVSEGECRAAARSGSLPNPVTIASIKTGNLLKKNTGVCIELSDKSLVLLWINNVNKQDGGDALSDFATTARRWSS</sequence>
<dbReference type="InterPro" id="IPR000719">
    <property type="entry name" value="Prot_kinase_dom"/>
</dbReference>
<gene>
    <name evidence="8" type="ORF">BIV57_00780</name>
</gene>
<evidence type="ECO:0000313" key="8">
    <source>
        <dbReference type="EMBL" id="OIV39409.1"/>
    </source>
</evidence>
<keyword evidence="6" id="KW-0472">Membrane</keyword>
<comment type="caution">
    <text evidence="8">The sequence shown here is derived from an EMBL/GenBank/DDBJ whole genome shotgun (WGS) entry which is preliminary data.</text>
</comment>
<accession>A0A1J7C103</accession>
<keyword evidence="4" id="KW-0067">ATP-binding</keyword>
<name>A0A1J7C103_9ACTN</name>
<dbReference type="STRING" id="1428644.BIV57_00780"/>
<feature type="transmembrane region" description="Helical" evidence="6">
    <location>
        <begin position="353"/>
        <end position="375"/>
    </location>
</feature>
<dbReference type="PROSITE" id="PS50011">
    <property type="entry name" value="PROTEIN_KINASE_DOM"/>
    <property type="match status" value="1"/>
</dbReference>
<protein>
    <recommendedName>
        <fullName evidence="7">Protein kinase domain-containing protein</fullName>
    </recommendedName>
</protein>
<feature type="region of interest" description="Disordered" evidence="5">
    <location>
        <begin position="269"/>
        <end position="346"/>
    </location>
</feature>
<evidence type="ECO:0000256" key="3">
    <source>
        <dbReference type="ARBA" id="ARBA00022777"/>
    </source>
</evidence>
<dbReference type="SUPFAM" id="SSF56112">
    <property type="entry name" value="Protein kinase-like (PK-like)"/>
    <property type="match status" value="1"/>
</dbReference>
<dbReference type="AlphaFoldDB" id="A0A1J7C103"/>
<dbReference type="Proteomes" id="UP000243342">
    <property type="component" value="Unassembled WGS sequence"/>
</dbReference>
<dbReference type="Gene3D" id="3.30.200.20">
    <property type="entry name" value="Phosphorylase Kinase, domain 1"/>
    <property type="match status" value="1"/>
</dbReference>
<feature type="domain" description="Protein kinase" evidence="7">
    <location>
        <begin position="1"/>
        <end position="242"/>
    </location>
</feature>
<dbReference type="GO" id="GO:0004674">
    <property type="term" value="F:protein serine/threonine kinase activity"/>
    <property type="evidence" value="ECO:0007669"/>
    <property type="project" value="TreeGrafter"/>
</dbReference>
<feature type="compositionally biased region" description="Basic and acidic residues" evidence="5">
    <location>
        <begin position="331"/>
        <end position="344"/>
    </location>
</feature>
<evidence type="ECO:0000256" key="5">
    <source>
        <dbReference type="SAM" id="MobiDB-lite"/>
    </source>
</evidence>
<keyword evidence="2" id="KW-0547">Nucleotide-binding</keyword>
<dbReference type="PANTHER" id="PTHR43289:SF34">
    <property type="entry name" value="SERINE_THREONINE-PROTEIN KINASE YBDM-RELATED"/>
    <property type="match status" value="1"/>
</dbReference>
<evidence type="ECO:0000256" key="2">
    <source>
        <dbReference type="ARBA" id="ARBA00022741"/>
    </source>
</evidence>
<proteinExistence type="predicted"/>
<dbReference type="GO" id="GO:0005524">
    <property type="term" value="F:ATP binding"/>
    <property type="evidence" value="ECO:0007669"/>
    <property type="project" value="UniProtKB-KW"/>
</dbReference>
<keyword evidence="6" id="KW-0812">Transmembrane</keyword>
<organism evidence="8 9">
    <name type="scientific">Mangrovactinospora gilvigrisea</name>
    <dbReference type="NCBI Taxonomy" id="1428644"/>
    <lineage>
        <taxon>Bacteria</taxon>
        <taxon>Bacillati</taxon>
        <taxon>Actinomycetota</taxon>
        <taxon>Actinomycetes</taxon>
        <taxon>Kitasatosporales</taxon>
        <taxon>Streptomycetaceae</taxon>
        <taxon>Mangrovactinospora</taxon>
    </lineage>
</organism>
<dbReference type="Pfam" id="PF00069">
    <property type="entry name" value="Pkinase"/>
    <property type="match status" value="1"/>
</dbReference>
<keyword evidence="3" id="KW-0418">Kinase</keyword>
<dbReference type="CDD" id="cd14014">
    <property type="entry name" value="STKc_PknB_like"/>
    <property type="match status" value="1"/>
</dbReference>